<reference evidence="7 8" key="1">
    <citation type="submission" date="2024-02" db="EMBL/GenBank/DDBJ databases">
        <title>Haloferula sargassicola NBRC 104335.</title>
        <authorList>
            <person name="Ichikawa N."/>
            <person name="Katano-Makiyama Y."/>
            <person name="Hidaka K."/>
        </authorList>
    </citation>
    <scope>NUCLEOTIDE SEQUENCE [LARGE SCALE GENOMIC DNA]</scope>
    <source>
        <strain evidence="7 8">NBRC 104335</strain>
    </source>
</reference>
<evidence type="ECO:0000313" key="8">
    <source>
        <dbReference type="Proteomes" id="UP001476282"/>
    </source>
</evidence>
<protein>
    <recommendedName>
        <fullName evidence="6">FtsK domain-containing protein</fullName>
    </recommendedName>
</protein>
<dbReference type="PANTHER" id="PTHR22683:SF41">
    <property type="entry name" value="DNA TRANSLOCASE FTSK"/>
    <property type="match status" value="1"/>
</dbReference>
<dbReference type="InterPro" id="IPR003593">
    <property type="entry name" value="AAA+_ATPase"/>
</dbReference>
<dbReference type="RefSeq" id="WP_353567980.1">
    <property type="nucleotide sequence ID" value="NZ_BAABRI010000018.1"/>
</dbReference>
<dbReference type="Proteomes" id="UP001476282">
    <property type="component" value="Unassembled WGS sequence"/>
</dbReference>
<dbReference type="Gene3D" id="3.40.50.300">
    <property type="entry name" value="P-loop containing nucleotide triphosphate hydrolases"/>
    <property type="match status" value="3"/>
</dbReference>
<evidence type="ECO:0000256" key="5">
    <source>
        <dbReference type="SAM" id="Phobius"/>
    </source>
</evidence>
<feature type="transmembrane region" description="Helical" evidence="5">
    <location>
        <begin position="241"/>
        <end position="262"/>
    </location>
</feature>
<sequence length="1251" mass="138085">MPTANDPLDPGHVLGTLKEVKQAIEEVAEREQRAKADFEQDVIATRRAARLEQEKSDAGSQQRRAEAEAEISNRREAELLFHERRKAWIQERCHGARQALADRIQARRDQVVGKAQGELMKRQEERKEEYDRAKTELHALHEKATADCAEAEKIAREGLKQLSGFKPFFEKKIRTRSGPVSVAGAGDLRAEAAAALADVRRQPVAKLFRFLPFPLLLLVAIGIAAWTSGTPGQVEAWLPRAGIATGVLVVAYLAALGAVWAVGSRLAAALQRIRMEASMSVHAMNERVAGLKAEIQAEEAKMREGFSETLRESGEETEARMRRGRAELEEKLARVVAKEESLHEIRMRRRETEATELRARLEAQLLEVSEKIEAMKQDADAGTRQRHDQELAEIGSGWEDEVTQPLDALGDLAKRQSDRFAGWTERMAQDWQPPSDSEEVVPFATLKLGRSDFADRLPANAAFDLPGSLEVPLNLGFPVHGSVLFEGDMAASINAMNAVALRLLSTRPAGQAAFTFIDPVGLGRDFAGLMHLADYEDTLIHGRIWTQTPQIEERLAELNEHVEKVIQMYLRNEFETISEYNRQAGEIAEKYQFVFIAGFPANFSETAMQRLRSLAASGARCGVFLMIHMDKPGEAALDAELRKSCLCLKQEGDIWKLEGQAGEVILERAPEPALLTSLVHRFGQASVDSNRVEVPFSSIAPQGEWWTEETADELRVPIGRTGAKKLQYLAIGKGTRQHALIAGKTGSGKSTLFHVIITNLALHCSPEEVEFYLVDFKKGVEFKCYGSSRLPHARVVAVESDREFGLSVLRRVDEELRQRGEHFREAGVQDVTGYRKATGKPLPRTLLLIDEFQEFFTEDDGTAQEASLLLDRIVRQGRAFGIHVILGSQTLGGAYTLARATLGQMVIRIALQCNEADAYLIMDDDNPAPRLLTRPGEGIYNDNAGALAANSPFQTVWLDEEKRNARLGEVAALAKERGFSRAPVVFEGNAPADLRDNEELVEALAHPPTERPAQAKAWLGAPNSIKGPTAAMFRRESGSHLLVVGQGEERMKALMEAAMTSLSAQYPADAARFVVLDGEGSQGDLARMARSLPQPGEVHLPGEVDSVLGELAGRVETPDETEVFVFVRDLHRFKALREEDEFKFSFDDDASSGTSPAKAFQTLVSEGAAAGIHLIVGVDTWSNLTRWIPRKSLADFRMRVLFQMSANDSAALIDSPAAGNLGLHRALLHDEAMGTLETFRPYGRAARVVTS</sequence>
<evidence type="ECO:0000313" key="7">
    <source>
        <dbReference type="EMBL" id="GAA5483875.1"/>
    </source>
</evidence>
<dbReference type="Pfam" id="PF01580">
    <property type="entry name" value="FtsK_SpoIIIE"/>
    <property type="match status" value="1"/>
</dbReference>
<dbReference type="EMBL" id="BAABRI010000018">
    <property type="protein sequence ID" value="GAA5483875.1"/>
    <property type="molecule type" value="Genomic_DNA"/>
</dbReference>
<keyword evidence="5" id="KW-1133">Transmembrane helix</keyword>
<dbReference type="SMART" id="SM00382">
    <property type="entry name" value="AAA"/>
    <property type="match status" value="1"/>
</dbReference>
<keyword evidence="1 3" id="KW-0547">Nucleotide-binding</keyword>
<keyword evidence="8" id="KW-1185">Reference proteome</keyword>
<evidence type="ECO:0000256" key="2">
    <source>
        <dbReference type="ARBA" id="ARBA00022840"/>
    </source>
</evidence>
<feature type="region of interest" description="Disordered" evidence="4">
    <location>
        <begin position="50"/>
        <end position="69"/>
    </location>
</feature>
<keyword evidence="2 3" id="KW-0067">ATP-binding</keyword>
<dbReference type="InterPro" id="IPR027417">
    <property type="entry name" value="P-loop_NTPase"/>
</dbReference>
<dbReference type="PROSITE" id="PS50901">
    <property type="entry name" value="FTSK"/>
    <property type="match status" value="1"/>
</dbReference>
<accession>A0ABP9UQP8</accession>
<evidence type="ECO:0000256" key="1">
    <source>
        <dbReference type="ARBA" id="ARBA00022741"/>
    </source>
</evidence>
<evidence type="ECO:0000256" key="4">
    <source>
        <dbReference type="SAM" id="MobiDB-lite"/>
    </source>
</evidence>
<gene>
    <name evidence="7" type="ORF">Hsar01_03109</name>
</gene>
<dbReference type="InterPro" id="IPR002543">
    <property type="entry name" value="FtsK_dom"/>
</dbReference>
<name>A0ABP9UQP8_9BACT</name>
<feature type="binding site" evidence="3">
    <location>
        <begin position="743"/>
        <end position="750"/>
    </location>
    <ligand>
        <name>ATP</name>
        <dbReference type="ChEBI" id="CHEBI:30616"/>
    </ligand>
</feature>
<feature type="transmembrane region" description="Helical" evidence="5">
    <location>
        <begin position="210"/>
        <end position="229"/>
    </location>
</feature>
<dbReference type="InterPro" id="IPR050206">
    <property type="entry name" value="FtsK/SpoIIIE/SftA"/>
</dbReference>
<evidence type="ECO:0000256" key="3">
    <source>
        <dbReference type="PROSITE-ProRule" id="PRU00289"/>
    </source>
</evidence>
<feature type="domain" description="FtsK" evidence="6">
    <location>
        <begin position="723"/>
        <end position="920"/>
    </location>
</feature>
<dbReference type="PANTHER" id="PTHR22683">
    <property type="entry name" value="SPORULATION PROTEIN RELATED"/>
    <property type="match status" value="1"/>
</dbReference>
<keyword evidence="5" id="KW-0472">Membrane</keyword>
<keyword evidence="5" id="KW-0812">Transmembrane</keyword>
<dbReference type="SUPFAM" id="SSF52540">
    <property type="entry name" value="P-loop containing nucleoside triphosphate hydrolases"/>
    <property type="match status" value="1"/>
</dbReference>
<evidence type="ECO:0000259" key="6">
    <source>
        <dbReference type="PROSITE" id="PS50901"/>
    </source>
</evidence>
<comment type="caution">
    <text evidence="7">The sequence shown here is derived from an EMBL/GenBank/DDBJ whole genome shotgun (WGS) entry which is preliminary data.</text>
</comment>
<organism evidence="7 8">
    <name type="scientific">Haloferula sargassicola</name>
    <dbReference type="NCBI Taxonomy" id="490096"/>
    <lineage>
        <taxon>Bacteria</taxon>
        <taxon>Pseudomonadati</taxon>
        <taxon>Verrucomicrobiota</taxon>
        <taxon>Verrucomicrobiia</taxon>
        <taxon>Verrucomicrobiales</taxon>
        <taxon>Verrucomicrobiaceae</taxon>
        <taxon>Haloferula</taxon>
    </lineage>
</organism>
<proteinExistence type="predicted"/>